<reference evidence="2 3" key="1">
    <citation type="journal article" date="2008" name="Nature">
        <title>The genome of Laccaria bicolor provides insights into mycorrhizal symbiosis.</title>
        <authorList>
            <person name="Martin F."/>
            <person name="Aerts A."/>
            <person name="Ahren D."/>
            <person name="Brun A."/>
            <person name="Danchin E.G.J."/>
            <person name="Duchaussoy F."/>
            <person name="Gibon J."/>
            <person name="Kohler A."/>
            <person name="Lindquist E."/>
            <person name="Pereda V."/>
            <person name="Salamov A."/>
            <person name="Shapiro H.J."/>
            <person name="Wuyts J."/>
            <person name="Blaudez D."/>
            <person name="Buee M."/>
            <person name="Brokstein P."/>
            <person name="Canbaeck B."/>
            <person name="Cohen D."/>
            <person name="Courty P.E."/>
            <person name="Coutinho P.M."/>
            <person name="Delaruelle C."/>
            <person name="Detter J.C."/>
            <person name="Deveau A."/>
            <person name="DiFazio S."/>
            <person name="Duplessis S."/>
            <person name="Fraissinet-Tachet L."/>
            <person name="Lucic E."/>
            <person name="Frey-Klett P."/>
            <person name="Fourrey C."/>
            <person name="Feussner I."/>
            <person name="Gay G."/>
            <person name="Grimwood J."/>
            <person name="Hoegger P.J."/>
            <person name="Jain P."/>
            <person name="Kilaru S."/>
            <person name="Labbe J."/>
            <person name="Lin Y.C."/>
            <person name="Legue V."/>
            <person name="Le Tacon F."/>
            <person name="Marmeisse R."/>
            <person name="Melayah D."/>
            <person name="Montanini B."/>
            <person name="Muratet M."/>
            <person name="Nehls U."/>
            <person name="Niculita-Hirzel H."/>
            <person name="Oudot-Le Secq M.P."/>
            <person name="Peter M."/>
            <person name="Quesneville H."/>
            <person name="Rajashekar B."/>
            <person name="Reich M."/>
            <person name="Rouhier N."/>
            <person name="Schmutz J."/>
            <person name="Yin T."/>
            <person name="Chalot M."/>
            <person name="Henrissat B."/>
            <person name="Kuees U."/>
            <person name="Lucas S."/>
            <person name="Van de Peer Y."/>
            <person name="Podila G.K."/>
            <person name="Polle A."/>
            <person name="Pukkila P.J."/>
            <person name="Richardson P.M."/>
            <person name="Rouze P."/>
            <person name="Sanders I.R."/>
            <person name="Stajich J.E."/>
            <person name="Tunlid A."/>
            <person name="Tuskan G."/>
            <person name="Grigoriev I.V."/>
        </authorList>
    </citation>
    <scope>NUCLEOTIDE SEQUENCE [LARGE SCALE GENOMIC DNA]</scope>
    <source>
        <strain evidence="3">S238N-H82 / ATCC MYA-4686</strain>
    </source>
</reference>
<dbReference type="Proteomes" id="UP000001194">
    <property type="component" value="Unassembled WGS sequence"/>
</dbReference>
<dbReference type="GeneID" id="6069336"/>
<accession>B0CNS9</accession>
<evidence type="ECO:0000256" key="1">
    <source>
        <dbReference type="SAM" id="MobiDB-lite"/>
    </source>
</evidence>
<protein>
    <submittedName>
        <fullName evidence="2">Predicted protein</fullName>
    </submittedName>
</protein>
<gene>
    <name evidence="2" type="ORF">LACBIDRAFT_301547</name>
</gene>
<sequence>MSLKKDKTTKKHKKPHQKRELSPVGPDRLILQIDSHHVRIIAQPPVISDHHAAAITAMTPGTDSPDTTSIRLLSGFLTDFLRYSRGEGSKWLVDVAHDICDPVLRRGSVEKQMGPQHWLAVADTDPLTASVYRYHLDAGVTVGLAKISRREGRSQSSTTGNATTMATHVRQRDGRCWVTGDTCPLINSHLCPKRMGDYTARIIFQTFTGIDPFPDLIIFHEMFGLSLTRNLNALFDVYQLGFRYIALQTYECHVFADAGDEEYDLYATTGDNIFNLPPLHGQRVHPPNPHHIHNPPAGLFRWHYLQCVIKKFGHHQYTNLQNINFHELPLRMEGDSDDDGTDSELQWPSMAFDLGRNVEQSLKEHQQNLIFPRRQA</sequence>
<feature type="region of interest" description="Disordered" evidence="1">
    <location>
        <begin position="1"/>
        <end position="26"/>
    </location>
</feature>
<evidence type="ECO:0000313" key="3">
    <source>
        <dbReference type="Proteomes" id="UP000001194"/>
    </source>
</evidence>
<proteinExistence type="predicted"/>
<feature type="compositionally biased region" description="Basic residues" evidence="1">
    <location>
        <begin position="7"/>
        <end position="17"/>
    </location>
</feature>
<name>B0CNS9_LACBS</name>
<dbReference type="KEGG" id="lbc:LACBIDRAFT_301547"/>
<keyword evidence="3" id="KW-1185">Reference proteome</keyword>
<dbReference type="HOGENOM" id="CLU_046303_0_0_1"/>
<dbReference type="InParanoid" id="B0CNS9"/>
<dbReference type="EMBL" id="DS547091">
    <property type="protein sequence ID" value="EDR15991.1"/>
    <property type="molecule type" value="Genomic_DNA"/>
</dbReference>
<dbReference type="RefSeq" id="XP_001874199.1">
    <property type="nucleotide sequence ID" value="XM_001874164.1"/>
</dbReference>
<evidence type="ECO:0000313" key="2">
    <source>
        <dbReference type="EMBL" id="EDR15991.1"/>
    </source>
</evidence>
<dbReference type="AlphaFoldDB" id="B0CNS9"/>
<dbReference type="OrthoDB" id="3141919at2759"/>
<organism evidence="3">
    <name type="scientific">Laccaria bicolor (strain S238N-H82 / ATCC MYA-4686)</name>
    <name type="common">Bicoloured deceiver</name>
    <name type="synonym">Laccaria laccata var. bicolor</name>
    <dbReference type="NCBI Taxonomy" id="486041"/>
    <lineage>
        <taxon>Eukaryota</taxon>
        <taxon>Fungi</taxon>
        <taxon>Dikarya</taxon>
        <taxon>Basidiomycota</taxon>
        <taxon>Agaricomycotina</taxon>
        <taxon>Agaricomycetes</taxon>
        <taxon>Agaricomycetidae</taxon>
        <taxon>Agaricales</taxon>
        <taxon>Agaricineae</taxon>
        <taxon>Hydnangiaceae</taxon>
        <taxon>Laccaria</taxon>
    </lineage>
</organism>